<accession>A0ACC4DLW0</accession>
<organism evidence="1 2">
    <name type="scientific">Purpureocillium lilacinum</name>
    <name type="common">Paecilomyces lilacinus</name>
    <dbReference type="NCBI Taxonomy" id="33203"/>
    <lineage>
        <taxon>Eukaryota</taxon>
        <taxon>Fungi</taxon>
        <taxon>Dikarya</taxon>
        <taxon>Ascomycota</taxon>
        <taxon>Pezizomycotina</taxon>
        <taxon>Sordariomycetes</taxon>
        <taxon>Hypocreomycetidae</taxon>
        <taxon>Hypocreales</taxon>
        <taxon>Ophiocordycipitaceae</taxon>
        <taxon>Purpureocillium</taxon>
    </lineage>
</organism>
<keyword evidence="2" id="KW-1185">Reference proteome</keyword>
<protein>
    <submittedName>
        <fullName evidence="1">Uncharacterized protein</fullName>
    </submittedName>
</protein>
<sequence>MLRLLPARRAAEDGPKVPELKPPTNGAEQGRDRWATAEEAKPPHARIRRTTAEPTGATEGHGQREGYPLGPDVLSGFCGARQPKLPSPGPHNLIHINEGGPPEPAGRVRGLVGAERPPRRTARSSYLQRYSSPPTHQTG</sequence>
<reference evidence="1" key="1">
    <citation type="submission" date="2024-12" db="EMBL/GenBank/DDBJ databases">
        <title>Comparative genomics and development of molecular markers within Purpureocillium lilacinum and among Purpureocillium species.</title>
        <authorList>
            <person name="Yeh Z.-Y."/>
            <person name="Ni N.-T."/>
            <person name="Lo P.-H."/>
            <person name="Mushyakhwo K."/>
            <person name="Lin C.-F."/>
            <person name="Nai Y.-S."/>
        </authorList>
    </citation>
    <scope>NUCLEOTIDE SEQUENCE</scope>
    <source>
        <strain evidence="1">NCHU-NPUST-175</strain>
    </source>
</reference>
<proteinExistence type="predicted"/>
<dbReference type="EMBL" id="JBGNUJ010000007">
    <property type="protein sequence ID" value="KAL3957375.1"/>
    <property type="molecule type" value="Genomic_DNA"/>
</dbReference>
<gene>
    <name evidence="1" type="ORF">ACCO45_007953</name>
</gene>
<comment type="caution">
    <text evidence="1">The sequence shown here is derived from an EMBL/GenBank/DDBJ whole genome shotgun (WGS) entry which is preliminary data.</text>
</comment>
<evidence type="ECO:0000313" key="2">
    <source>
        <dbReference type="Proteomes" id="UP001638806"/>
    </source>
</evidence>
<name>A0ACC4DLW0_PURLI</name>
<dbReference type="Proteomes" id="UP001638806">
    <property type="component" value="Unassembled WGS sequence"/>
</dbReference>
<evidence type="ECO:0000313" key="1">
    <source>
        <dbReference type="EMBL" id="KAL3957375.1"/>
    </source>
</evidence>